<evidence type="ECO:0000313" key="1">
    <source>
        <dbReference type="EMBL" id="EPT04875.1"/>
    </source>
</evidence>
<accession>S8G3L5</accession>
<dbReference type="AlphaFoldDB" id="S8G3L5"/>
<dbReference type="HOGENOM" id="CLU_179460_0_0_1"/>
<gene>
    <name evidence="1" type="ORF">FOMPIDRAFT_82846</name>
</gene>
<evidence type="ECO:0000313" key="2">
    <source>
        <dbReference type="Proteomes" id="UP000015241"/>
    </source>
</evidence>
<dbReference type="InParanoid" id="S8G3L5"/>
<sequence>MASTTTTNFNDDHLGRIVDEELCLDTGIGWDHFVFTYFDLWMEQLEGEGSCEEYILIEDGDEDTLHELDA</sequence>
<reference evidence="1 2" key="1">
    <citation type="journal article" date="2012" name="Science">
        <title>The Paleozoic origin of enzymatic lignin decomposition reconstructed from 31 fungal genomes.</title>
        <authorList>
            <person name="Floudas D."/>
            <person name="Binder M."/>
            <person name="Riley R."/>
            <person name="Barry K."/>
            <person name="Blanchette R.A."/>
            <person name="Henrissat B."/>
            <person name="Martinez A.T."/>
            <person name="Otillar R."/>
            <person name="Spatafora J.W."/>
            <person name="Yadav J.S."/>
            <person name="Aerts A."/>
            <person name="Benoit I."/>
            <person name="Boyd A."/>
            <person name="Carlson A."/>
            <person name="Copeland A."/>
            <person name="Coutinho P.M."/>
            <person name="de Vries R.P."/>
            <person name="Ferreira P."/>
            <person name="Findley K."/>
            <person name="Foster B."/>
            <person name="Gaskell J."/>
            <person name="Glotzer D."/>
            <person name="Gorecki P."/>
            <person name="Heitman J."/>
            <person name="Hesse C."/>
            <person name="Hori C."/>
            <person name="Igarashi K."/>
            <person name="Jurgens J.A."/>
            <person name="Kallen N."/>
            <person name="Kersten P."/>
            <person name="Kohler A."/>
            <person name="Kuees U."/>
            <person name="Kumar T.K.A."/>
            <person name="Kuo A."/>
            <person name="LaButti K."/>
            <person name="Larrondo L.F."/>
            <person name="Lindquist E."/>
            <person name="Ling A."/>
            <person name="Lombard V."/>
            <person name="Lucas S."/>
            <person name="Lundell T."/>
            <person name="Martin R."/>
            <person name="McLaughlin D.J."/>
            <person name="Morgenstern I."/>
            <person name="Morin E."/>
            <person name="Murat C."/>
            <person name="Nagy L.G."/>
            <person name="Nolan M."/>
            <person name="Ohm R.A."/>
            <person name="Patyshakuliyeva A."/>
            <person name="Rokas A."/>
            <person name="Ruiz-Duenas F.J."/>
            <person name="Sabat G."/>
            <person name="Salamov A."/>
            <person name="Samejima M."/>
            <person name="Schmutz J."/>
            <person name="Slot J.C."/>
            <person name="St John F."/>
            <person name="Stenlid J."/>
            <person name="Sun H."/>
            <person name="Sun S."/>
            <person name="Syed K."/>
            <person name="Tsang A."/>
            <person name="Wiebenga A."/>
            <person name="Young D."/>
            <person name="Pisabarro A."/>
            <person name="Eastwood D.C."/>
            <person name="Martin F."/>
            <person name="Cullen D."/>
            <person name="Grigoriev I.V."/>
            <person name="Hibbett D.S."/>
        </authorList>
    </citation>
    <scope>NUCLEOTIDE SEQUENCE</scope>
    <source>
        <strain evidence="2">FP-58527</strain>
    </source>
</reference>
<dbReference type="Proteomes" id="UP000015241">
    <property type="component" value="Unassembled WGS sequence"/>
</dbReference>
<name>S8G3L5_FOMSC</name>
<protein>
    <submittedName>
        <fullName evidence="1">Uncharacterized protein</fullName>
    </submittedName>
</protein>
<organism evidence="1 2">
    <name type="scientific">Fomitopsis schrenkii</name>
    <name type="common">Brown rot fungus</name>
    <dbReference type="NCBI Taxonomy" id="2126942"/>
    <lineage>
        <taxon>Eukaryota</taxon>
        <taxon>Fungi</taxon>
        <taxon>Dikarya</taxon>
        <taxon>Basidiomycota</taxon>
        <taxon>Agaricomycotina</taxon>
        <taxon>Agaricomycetes</taxon>
        <taxon>Polyporales</taxon>
        <taxon>Fomitopsis</taxon>
    </lineage>
</organism>
<keyword evidence="2" id="KW-1185">Reference proteome</keyword>
<proteinExistence type="predicted"/>
<dbReference type="EMBL" id="KE504125">
    <property type="protein sequence ID" value="EPT04875.1"/>
    <property type="molecule type" value="Genomic_DNA"/>
</dbReference>